<comment type="caution">
    <text evidence="1">The sequence shown here is derived from an EMBL/GenBank/DDBJ whole genome shotgun (WGS) entry which is preliminary data.</text>
</comment>
<organism evidence="1 2">
    <name type="scientific">Grimontia sedimenti</name>
    <dbReference type="NCBI Taxonomy" id="2711294"/>
    <lineage>
        <taxon>Bacteria</taxon>
        <taxon>Pseudomonadati</taxon>
        <taxon>Pseudomonadota</taxon>
        <taxon>Gammaproteobacteria</taxon>
        <taxon>Vibrionales</taxon>
        <taxon>Vibrionaceae</taxon>
        <taxon>Grimontia</taxon>
    </lineage>
</organism>
<accession>A0A6M1RQS4</accession>
<name>A0A6M1RQS4_9GAMM</name>
<dbReference type="InterPro" id="IPR027417">
    <property type="entry name" value="P-loop_NTPase"/>
</dbReference>
<dbReference type="EMBL" id="JAALDL010000008">
    <property type="protein sequence ID" value="NGN98407.1"/>
    <property type="molecule type" value="Genomic_DNA"/>
</dbReference>
<dbReference type="Gene3D" id="3.40.50.300">
    <property type="entry name" value="P-loop containing nucleotide triphosphate hydrolases"/>
    <property type="match status" value="1"/>
</dbReference>
<reference evidence="1 2" key="1">
    <citation type="submission" date="2020-02" db="EMBL/GenBank/DDBJ databases">
        <title>The draft genome of Grimontia sedimenta sp. nov., isolated from benthic sediments near coral reefs south of Kuwait.</title>
        <authorList>
            <person name="Mahmoud H.M."/>
            <person name="Jose L."/>
            <person name="Eapen S."/>
        </authorList>
    </citation>
    <scope>NUCLEOTIDE SEQUENCE [LARGE SCALE GENOMIC DNA]</scope>
    <source>
        <strain evidence="1 2">S25</strain>
    </source>
</reference>
<protein>
    <recommendedName>
        <fullName evidence="3">G domain-containing protein</fullName>
    </recommendedName>
</protein>
<gene>
    <name evidence="1" type="ORF">G5S52_12335</name>
</gene>
<evidence type="ECO:0000313" key="2">
    <source>
        <dbReference type="Proteomes" id="UP000473008"/>
    </source>
</evidence>
<evidence type="ECO:0008006" key="3">
    <source>
        <dbReference type="Google" id="ProtNLM"/>
    </source>
</evidence>
<keyword evidence="2" id="KW-1185">Reference proteome</keyword>
<dbReference type="RefSeq" id="WP_165013923.1">
    <property type="nucleotide sequence ID" value="NZ_JAALDL010000008.1"/>
</dbReference>
<dbReference type="AlphaFoldDB" id="A0A6M1RQS4"/>
<sequence>MQGNHYVDSQLFKKLSALKDENANSPTPDYIFFDRVLSQVENSVEMEHGYKARLKRRLQVLADESLNVLVLGSPQTGKSAMLSAMFGERDWSRPANEIQRTELNRVTLWEANLPDYSPESKPLIQELSALLSETDDHNKPLIDLVMVVLDASSSNIDDSYLDICRTIIPMMGRNADGRLMVLFSKCDKVAHAIRGEYVKDVMPMDAEIWLDCTAATLRYRLIDNAGVQTRPLAFSAEAGESPSGRPFNLLKLLARTMEILPEDKALTLLNHVLSRGDDHWREHDDNLLYLQLIENACFDAIHLGAHDGDRFGGQLGAFLGRHGRALGNIVSDEIRSQLHTQIT</sequence>
<dbReference type="Proteomes" id="UP000473008">
    <property type="component" value="Unassembled WGS sequence"/>
</dbReference>
<evidence type="ECO:0000313" key="1">
    <source>
        <dbReference type="EMBL" id="NGN98407.1"/>
    </source>
</evidence>
<dbReference type="SUPFAM" id="SSF52540">
    <property type="entry name" value="P-loop containing nucleoside triphosphate hydrolases"/>
    <property type="match status" value="1"/>
</dbReference>
<proteinExistence type="predicted"/>